<keyword evidence="1" id="KW-0812">Transmembrane</keyword>
<name>A0A344THT9_9BACT</name>
<keyword evidence="3" id="KW-1185">Reference proteome</keyword>
<sequence>MFNSMKPILALIDILIFAFIASIHFYWAFGGRRWSKLAIPTSSGSQQKPLFTPGPLSTMAVGIGLLCFAWILAVKAGFINSSLLSDSAITYISIGIAIIFFLRAIGEFNYVGFFKKIKQTEFGQMDTRYYSPLCLLISFIILVINYY</sequence>
<feature type="transmembrane region" description="Helical" evidence="1">
    <location>
        <begin position="88"/>
        <end position="106"/>
    </location>
</feature>
<dbReference type="Proteomes" id="UP000251993">
    <property type="component" value="Chromosome"/>
</dbReference>
<dbReference type="AlphaFoldDB" id="A0A344THT9"/>
<dbReference type="KEGG" id="run:DR864_10880"/>
<organism evidence="2 3">
    <name type="scientific">Runella rosea</name>
    <dbReference type="NCBI Taxonomy" id="2259595"/>
    <lineage>
        <taxon>Bacteria</taxon>
        <taxon>Pseudomonadati</taxon>
        <taxon>Bacteroidota</taxon>
        <taxon>Cytophagia</taxon>
        <taxon>Cytophagales</taxon>
        <taxon>Spirosomataceae</taxon>
        <taxon>Runella</taxon>
    </lineage>
</organism>
<feature type="transmembrane region" description="Helical" evidence="1">
    <location>
        <begin position="6"/>
        <end position="29"/>
    </location>
</feature>
<protein>
    <submittedName>
        <fullName evidence="2">DUF3995 domain-containing protein</fullName>
    </submittedName>
</protein>
<feature type="transmembrane region" description="Helical" evidence="1">
    <location>
        <begin position="50"/>
        <end position="73"/>
    </location>
</feature>
<evidence type="ECO:0000313" key="2">
    <source>
        <dbReference type="EMBL" id="AXE18210.1"/>
    </source>
</evidence>
<dbReference type="OrthoDB" id="8590912at2"/>
<evidence type="ECO:0000313" key="3">
    <source>
        <dbReference type="Proteomes" id="UP000251993"/>
    </source>
</evidence>
<reference evidence="2 3" key="1">
    <citation type="submission" date="2018-07" db="EMBL/GenBank/DDBJ databases">
        <title>Genome sequencing of Runella.</title>
        <authorList>
            <person name="Baek M.-G."/>
            <person name="Yi H."/>
        </authorList>
    </citation>
    <scope>NUCLEOTIDE SEQUENCE [LARGE SCALE GENOMIC DNA]</scope>
    <source>
        <strain evidence="2 3">HYN0085</strain>
    </source>
</reference>
<proteinExistence type="predicted"/>
<keyword evidence="1" id="KW-1133">Transmembrane helix</keyword>
<keyword evidence="1" id="KW-0472">Membrane</keyword>
<feature type="transmembrane region" description="Helical" evidence="1">
    <location>
        <begin position="127"/>
        <end position="146"/>
    </location>
</feature>
<dbReference type="Pfam" id="PF13160">
    <property type="entry name" value="DUF3995"/>
    <property type="match status" value="1"/>
</dbReference>
<evidence type="ECO:0000256" key="1">
    <source>
        <dbReference type="SAM" id="Phobius"/>
    </source>
</evidence>
<gene>
    <name evidence="2" type="ORF">DR864_10880</name>
</gene>
<dbReference type="InterPro" id="IPR025058">
    <property type="entry name" value="DUF3995"/>
</dbReference>
<dbReference type="EMBL" id="CP030850">
    <property type="protein sequence ID" value="AXE18210.1"/>
    <property type="molecule type" value="Genomic_DNA"/>
</dbReference>
<accession>A0A344THT9</accession>